<comment type="caution">
    <text evidence="4">The sequence shown here is derived from an EMBL/GenBank/DDBJ whole genome shotgun (WGS) entry which is preliminary data.</text>
</comment>
<dbReference type="InterPro" id="IPR039605">
    <property type="entry name" value="AHL"/>
</dbReference>
<dbReference type="EMBL" id="JAQQAF010000008">
    <property type="protein sequence ID" value="KAJ8464385.1"/>
    <property type="molecule type" value="Genomic_DNA"/>
</dbReference>
<keyword evidence="1" id="KW-0804">Transcription</keyword>
<feature type="region of interest" description="Disordered" evidence="2">
    <location>
        <begin position="1"/>
        <end position="41"/>
    </location>
</feature>
<gene>
    <name evidence="4" type="ORF">OPV22_026937</name>
</gene>
<evidence type="ECO:0000256" key="1">
    <source>
        <dbReference type="RuleBase" id="RU367031"/>
    </source>
</evidence>
<feature type="compositionally biased region" description="Pro residues" evidence="2">
    <location>
        <begin position="27"/>
        <end position="37"/>
    </location>
</feature>
<comment type="domain">
    <text evidence="1">The PPC domain mediates interactions between AHL proteins.</text>
</comment>
<dbReference type="CDD" id="cd11378">
    <property type="entry name" value="DUF296"/>
    <property type="match status" value="1"/>
</dbReference>
<evidence type="ECO:0000259" key="3">
    <source>
        <dbReference type="PROSITE" id="PS51742"/>
    </source>
</evidence>
<dbReference type="GO" id="GO:0005634">
    <property type="term" value="C:nucleus"/>
    <property type="evidence" value="ECO:0007669"/>
    <property type="project" value="UniProtKB-SubCell"/>
</dbReference>
<dbReference type="Pfam" id="PF03479">
    <property type="entry name" value="PCC"/>
    <property type="match status" value="1"/>
</dbReference>
<keyword evidence="1" id="KW-0805">Transcription regulation</keyword>
<name>A0AAV8PQX4_ENSVE</name>
<dbReference type="InterPro" id="IPR005175">
    <property type="entry name" value="PPC_dom"/>
</dbReference>
<dbReference type="AlphaFoldDB" id="A0AAV8PQX4"/>
<dbReference type="PROSITE" id="PS51742">
    <property type="entry name" value="PPC"/>
    <property type="match status" value="1"/>
</dbReference>
<dbReference type="Proteomes" id="UP001222027">
    <property type="component" value="Unassembled WGS sequence"/>
</dbReference>
<keyword evidence="1" id="KW-0238">DNA-binding</keyword>
<feature type="domain" description="PPC" evidence="3">
    <location>
        <begin position="147"/>
        <end position="277"/>
    </location>
</feature>
<dbReference type="PANTHER" id="PTHR31500:SF56">
    <property type="entry name" value="AT-HOOK MOTIF NUCLEAR-LOCALIZED PROTEIN"/>
    <property type="match status" value="1"/>
</dbReference>
<reference evidence="4 5" key="1">
    <citation type="submission" date="2022-12" db="EMBL/GenBank/DDBJ databases">
        <title>Chromosome-scale assembly of the Ensete ventricosum genome.</title>
        <authorList>
            <person name="Dussert Y."/>
            <person name="Stocks J."/>
            <person name="Wendawek A."/>
            <person name="Woldeyes F."/>
            <person name="Nichols R.A."/>
            <person name="Borrell J.S."/>
        </authorList>
    </citation>
    <scope>NUCLEOTIDE SEQUENCE [LARGE SCALE GENOMIC DNA]</scope>
    <source>
        <strain evidence="5">cv. Maze</strain>
        <tissue evidence="4">Seeds</tissue>
    </source>
</reference>
<organism evidence="4 5">
    <name type="scientific">Ensete ventricosum</name>
    <name type="common">Abyssinian banana</name>
    <name type="synonym">Musa ensete</name>
    <dbReference type="NCBI Taxonomy" id="4639"/>
    <lineage>
        <taxon>Eukaryota</taxon>
        <taxon>Viridiplantae</taxon>
        <taxon>Streptophyta</taxon>
        <taxon>Embryophyta</taxon>
        <taxon>Tracheophyta</taxon>
        <taxon>Spermatophyta</taxon>
        <taxon>Magnoliopsida</taxon>
        <taxon>Liliopsida</taxon>
        <taxon>Zingiberales</taxon>
        <taxon>Musaceae</taxon>
        <taxon>Ensete</taxon>
    </lineage>
</organism>
<dbReference type="SUPFAM" id="SSF117856">
    <property type="entry name" value="AF0104/ALDC/Ptd012-like"/>
    <property type="match status" value="1"/>
</dbReference>
<protein>
    <recommendedName>
        <fullName evidence="1">AT-hook motif nuclear-localized protein</fullName>
    </recommendedName>
</protein>
<keyword evidence="1" id="KW-0539">Nucleus</keyword>
<evidence type="ECO:0000313" key="4">
    <source>
        <dbReference type="EMBL" id="KAJ8464385.1"/>
    </source>
</evidence>
<comment type="subcellular location">
    <subcellularLocation>
        <location evidence="1">Nucleus</location>
    </subcellularLocation>
</comment>
<feature type="compositionally biased region" description="Low complexity" evidence="2">
    <location>
        <begin position="1"/>
        <end position="11"/>
    </location>
</feature>
<evidence type="ECO:0000256" key="2">
    <source>
        <dbReference type="SAM" id="MobiDB-lite"/>
    </source>
</evidence>
<feature type="region of interest" description="Disordered" evidence="2">
    <location>
        <begin position="66"/>
        <end position="128"/>
    </location>
</feature>
<proteinExistence type="predicted"/>
<accession>A0AAV8PQX4</accession>
<dbReference type="PANTHER" id="PTHR31500">
    <property type="entry name" value="AT-HOOK MOTIF NUCLEAR-LOCALIZED PROTEIN 9"/>
    <property type="match status" value="1"/>
</dbReference>
<keyword evidence="5" id="KW-1185">Reference proteome</keyword>
<comment type="function">
    <text evidence="1">Transcription factor that specifically binds AT-rich DNA sequences related to the nuclear matrix attachment regions (MARs).</text>
</comment>
<dbReference type="GO" id="GO:0003680">
    <property type="term" value="F:minor groove of adenine-thymine-rich DNA binding"/>
    <property type="evidence" value="ECO:0007669"/>
    <property type="project" value="UniProtKB-UniRule"/>
</dbReference>
<feature type="compositionally biased region" description="Gly residues" evidence="2">
    <location>
        <begin position="69"/>
        <end position="83"/>
    </location>
</feature>
<evidence type="ECO:0000313" key="5">
    <source>
        <dbReference type="Proteomes" id="UP001222027"/>
    </source>
</evidence>
<dbReference type="Gene3D" id="3.30.1330.80">
    <property type="entry name" value="Hypothetical protein, similar to alpha- acetolactate decarboxylase, domain 2"/>
    <property type="match status" value="1"/>
</dbReference>
<sequence>MEGGESIVVSGCEGGGGGGGEKEFPAFFPPSPSPTPSLQPDAFPSVLSGVTEMAVSPLEGAGLAMGVTGSSGGGSGGSSGGDLFGRKKRGRPRKYGPDGMALALTPTSGSPISPVFSDGKRGRGRPPGSGKYQLLAAVGEWFAYSAGGNFTPHVVTIATGEDVSARILSFSRKGPRSICILSANGAISNVTLRQPGSSGGTLTYEGRFEILSLSGSFTITENGGLRSRTGGISVSLAGPDGRVIGGGVAGLLLAASPIQVINIIPIPFDSAMLVGSK</sequence>